<organism evidence="2">
    <name type="scientific">Ranid herpesvirus 1</name>
    <name type="common">Lucke tumor herpesvirus</name>
    <dbReference type="NCBI Taxonomy" id="85655"/>
    <lineage>
        <taxon>Viruses</taxon>
        <taxon>Duplodnaviria</taxon>
        <taxon>Heunggongvirae</taxon>
        <taxon>Peploviricota</taxon>
        <taxon>Herviviricetes</taxon>
        <taxon>Herpesvirales</taxon>
        <taxon>Alloherpesviridae</taxon>
        <taxon>Batravirus</taxon>
        <taxon>Batravirus ranidallo1</taxon>
    </lineage>
</organism>
<evidence type="ECO:0000313" key="1">
    <source>
        <dbReference type="EMBL" id="ABG25709.1"/>
    </source>
</evidence>
<name>Q14VQ4_9VIRU</name>
<proteinExistence type="predicted"/>
<reference evidence="2" key="1">
    <citation type="journal article" date="1999" name="J. Cancer Res. Clin. Oncol.">
        <title>Genomic studies of the Lucke tumor herpesvirus (RaHV-1).</title>
        <authorList>
            <person name="Davison A.J."/>
            <person name="Sauerbier W."/>
            <person name="Dolan A."/>
            <person name="Addison C."/>
            <person name="McKinnell R.G."/>
        </authorList>
    </citation>
    <scope>NUCLEOTIDE SEQUENCE [LARGE SCALE GENOMIC DNA]</scope>
    <source>
        <strain evidence="2">McKinnell</strain>
    </source>
</reference>
<accession>Q14VQ4</accession>
<dbReference type="Proteomes" id="UP000011238">
    <property type="component" value="Segment"/>
</dbReference>
<evidence type="ECO:0000313" key="2">
    <source>
        <dbReference type="Proteomes" id="UP000011238"/>
    </source>
</evidence>
<dbReference type="KEGG" id="vg:5141326"/>
<dbReference type="EMBL" id="DQ665917">
    <property type="protein sequence ID" value="ABG25709.1"/>
    <property type="molecule type" value="Genomic_DNA"/>
</dbReference>
<reference evidence="1 2" key="2">
    <citation type="journal article" date="2006" name="J. Gen. Virol.">
        <title>Genome sequences of two frog herpesviruses.</title>
        <authorList>
            <person name="Davison A.J."/>
            <person name="Cunningham C."/>
            <person name="Sauerbier W."/>
            <person name="McKinnell R.G."/>
        </authorList>
    </citation>
    <scope>NUCLEOTIDE SEQUENCE [LARGE SCALE GENOMIC DNA]</scope>
    <source>
        <strain evidence="1 2">McKinnell</strain>
    </source>
</reference>
<protein>
    <submittedName>
        <fullName evidence="1">ORF54</fullName>
    </submittedName>
</protein>
<dbReference type="RefSeq" id="YP_656709.1">
    <property type="nucleotide sequence ID" value="NC_008211.1"/>
</dbReference>
<sequence length="1331" mass="147167">MAGISNPMIPSIARHHYNVHNQPVHATGLQATEHPLLAVHNMYEAAPMLNELADLTGEEYIKEFTRRIVHDEPFMPRGVKWMPEGFNLQGVTAECIIPLVSVKILSIPSANMGHNFNACRILTCPLMPKRLPQKLCTFKYVLEKAEIPIPEPGGVRHLTGENMRSRIEMLIGLSSTSLTTRLPMVEFFQRLDPDQKKQQIAIAIEQANTGWHMHIALMHYQYAAAQPQMSELITAKNGAYYAGRDRVAALVDTVNIDNALEGALNRSAAFFPLIVSAMVNMIKCHGNDYVVIVPECLGLKALNEYTHVPLPSRQYFYDTDGLDTNDQRLNVDWAHSLVRHNNKLSLVKRSTSAALDVDPTTHAILEQRGNHSVSLPTLSIGPDTKVPIIVLDSTAFGTDRPSMESPFVTRGVKRYFYTCGALPPSYRTLMNQSFYGGDSVISMQQVAARSSRVTCIVNYDQQATTAEIALCDLHAFGNTAASFSHQAASVKARDNLPPLRETTVGDHYIRLKRLFLYVKPGERLDDKLCLYEFNPRCAIFPVTTPGIDNQFISTAQTAPRICLYNASYLQGADADMVSTLSGLVSFLGHPADLDKYLHMAAQGFGNVSPASVFFLVFCRTLLDLGINKRILHDSFASFKLPTGVNAPALTAQQSLESTAWRRILQLFQHMCDTGGHCLSIADPYASYVCTMLIDFYFENRTGFEVCEKVSLFFHKDAACVLMNIGQVVKNGRDEFGTMVENIGVELVPSRHSYFRSDIRSGDLIMPKQQRRQCARFNELFAPGVCNTECVIRIGPILPDDAAHSVTGRTTETFYPDNLHVCHFDPVSGNFTSGAPTDETHGIAHMLYCNAFYCRSNGTFLEAANSYMLGEQLTTTLLPGPMQTHSFKETADAAHKLQVYDVTPVRFTRDTSVMWRAFRVLKDMQRRNPVGLANALPTTTYAGMLQPMGCLRRELLHRELHKFPLYNFYMQMHYSTVMSFDAVTQLYDLNYHSGLSYMCVRTMSYDGYSIAAMPIGASLFCTGNRTITAANTDPYSTSLNSTIEMAIIPGHAGSHGVVAPNVFLRNITGLNSIFVSPTELNTDEGTRMGVERRGKQLQNMTLVLDWYGSLLPPTTSGAQPSCEPVVPLMGRYLSLYTPGTTQPRPDYSNRYCESPTMLPFSDSHDRLRTMTAEAGDSDGASGAFPFASFLRATPLEMLGKSIDSEGQNPEYSSKAEAVLNAMLTRSSSTRPIRTPFTTHLSLAFADSYVIGAGGGLYLQSTPAANNGTRLDTDLNPRVIGEGLSPTNLYSPETTGHFMSSFGKVLNLPMQAGAINTYGETVGDRTAMSMCRT</sequence>
<dbReference type="GeneID" id="5141326"/>
<keyword evidence="2" id="KW-1185">Reference proteome</keyword>